<proteinExistence type="predicted"/>
<keyword evidence="3" id="KW-1185">Reference proteome</keyword>
<gene>
    <name evidence="2" type="ORF">QJS10_CPA08g00178</name>
</gene>
<organism evidence="2 3">
    <name type="scientific">Acorus calamus</name>
    <name type="common">Sweet flag</name>
    <dbReference type="NCBI Taxonomy" id="4465"/>
    <lineage>
        <taxon>Eukaryota</taxon>
        <taxon>Viridiplantae</taxon>
        <taxon>Streptophyta</taxon>
        <taxon>Embryophyta</taxon>
        <taxon>Tracheophyta</taxon>
        <taxon>Spermatophyta</taxon>
        <taxon>Magnoliopsida</taxon>
        <taxon>Liliopsida</taxon>
        <taxon>Acoraceae</taxon>
        <taxon>Acorus</taxon>
    </lineage>
</organism>
<dbReference type="EMBL" id="JAUJYO010000008">
    <property type="protein sequence ID" value="KAK1310860.1"/>
    <property type="molecule type" value="Genomic_DNA"/>
</dbReference>
<accession>A0AAV9EDL1</accession>
<feature type="region of interest" description="Disordered" evidence="1">
    <location>
        <begin position="94"/>
        <end position="114"/>
    </location>
</feature>
<sequence length="114" mass="12796">MREKHKKIVIHVSQARARISSTIKTIIEERKRKGANKRSDFLDMLQPVNNLFEDEKPLMAIRPLDDHRVAAVAVAMPEELSQLVLELLPRGPVNRGPSTCTNVPGRKGALCPNH</sequence>
<protein>
    <submittedName>
        <fullName evidence="2">Uncharacterized protein</fullName>
    </submittedName>
</protein>
<name>A0AAV9EDL1_ACOCL</name>
<evidence type="ECO:0000256" key="1">
    <source>
        <dbReference type="SAM" id="MobiDB-lite"/>
    </source>
</evidence>
<dbReference type="Proteomes" id="UP001180020">
    <property type="component" value="Unassembled WGS sequence"/>
</dbReference>
<reference evidence="2" key="2">
    <citation type="submission" date="2023-06" db="EMBL/GenBank/DDBJ databases">
        <authorList>
            <person name="Ma L."/>
            <person name="Liu K.-W."/>
            <person name="Li Z."/>
            <person name="Hsiao Y.-Y."/>
            <person name="Qi Y."/>
            <person name="Fu T."/>
            <person name="Tang G."/>
            <person name="Zhang D."/>
            <person name="Sun W.-H."/>
            <person name="Liu D.-K."/>
            <person name="Li Y."/>
            <person name="Chen G.-Z."/>
            <person name="Liu X.-D."/>
            <person name="Liao X.-Y."/>
            <person name="Jiang Y.-T."/>
            <person name="Yu X."/>
            <person name="Hao Y."/>
            <person name="Huang J."/>
            <person name="Zhao X.-W."/>
            <person name="Ke S."/>
            <person name="Chen Y.-Y."/>
            <person name="Wu W.-L."/>
            <person name="Hsu J.-L."/>
            <person name="Lin Y.-F."/>
            <person name="Huang M.-D."/>
            <person name="Li C.-Y."/>
            <person name="Huang L."/>
            <person name="Wang Z.-W."/>
            <person name="Zhao X."/>
            <person name="Zhong W.-Y."/>
            <person name="Peng D.-H."/>
            <person name="Ahmad S."/>
            <person name="Lan S."/>
            <person name="Zhang J.-S."/>
            <person name="Tsai W.-C."/>
            <person name="Van De Peer Y."/>
            <person name="Liu Z.-J."/>
        </authorList>
    </citation>
    <scope>NUCLEOTIDE SEQUENCE</scope>
    <source>
        <strain evidence="2">CP</strain>
        <tissue evidence="2">Leaves</tissue>
    </source>
</reference>
<evidence type="ECO:0000313" key="3">
    <source>
        <dbReference type="Proteomes" id="UP001180020"/>
    </source>
</evidence>
<evidence type="ECO:0000313" key="2">
    <source>
        <dbReference type="EMBL" id="KAK1310860.1"/>
    </source>
</evidence>
<reference evidence="2" key="1">
    <citation type="journal article" date="2023" name="Nat. Commun.">
        <title>Diploid and tetraploid genomes of Acorus and the evolution of monocots.</title>
        <authorList>
            <person name="Ma L."/>
            <person name="Liu K.W."/>
            <person name="Li Z."/>
            <person name="Hsiao Y.Y."/>
            <person name="Qi Y."/>
            <person name="Fu T."/>
            <person name="Tang G.D."/>
            <person name="Zhang D."/>
            <person name="Sun W.H."/>
            <person name="Liu D.K."/>
            <person name="Li Y."/>
            <person name="Chen G.Z."/>
            <person name="Liu X.D."/>
            <person name="Liao X.Y."/>
            <person name="Jiang Y.T."/>
            <person name="Yu X."/>
            <person name="Hao Y."/>
            <person name="Huang J."/>
            <person name="Zhao X.W."/>
            <person name="Ke S."/>
            <person name="Chen Y.Y."/>
            <person name="Wu W.L."/>
            <person name="Hsu J.L."/>
            <person name="Lin Y.F."/>
            <person name="Huang M.D."/>
            <person name="Li C.Y."/>
            <person name="Huang L."/>
            <person name="Wang Z.W."/>
            <person name="Zhao X."/>
            <person name="Zhong W.Y."/>
            <person name="Peng D.H."/>
            <person name="Ahmad S."/>
            <person name="Lan S."/>
            <person name="Zhang J.S."/>
            <person name="Tsai W.C."/>
            <person name="Van de Peer Y."/>
            <person name="Liu Z.J."/>
        </authorList>
    </citation>
    <scope>NUCLEOTIDE SEQUENCE</scope>
    <source>
        <strain evidence="2">CP</strain>
    </source>
</reference>
<comment type="caution">
    <text evidence="2">The sequence shown here is derived from an EMBL/GenBank/DDBJ whole genome shotgun (WGS) entry which is preliminary data.</text>
</comment>
<dbReference type="AlphaFoldDB" id="A0AAV9EDL1"/>